<dbReference type="OrthoDB" id="1924973at2"/>
<dbReference type="Pfam" id="PF14070">
    <property type="entry name" value="YjfB_motility"/>
    <property type="match status" value="1"/>
</dbReference>
<reference evidence="1 2" key="1">
    <citation type="submission" date="2019-04" db="EMBL/GenBank/DDBJ databases">
        <title>Whole genome sequencing of Brevibacillus sp. TGS2-1.</title>
        <authorList>
            <person name="Choi A."/>
        </authorList>
    </citation>
    <scope>NUCLEOTIDE SEQUENCE [LARGE SCALE GENOMIC DNA]</scope>
    <source>
        <strain evidence="1 2">TGS2-1</strain>
    </source>
</reference>
<comment type="caution">
    <text evidence="1">The sequence shown here is derived from an EMBL/GenBank/DDBJ whole genome shotgun (WGS) entry which is preliminary data.</text>
</comment>
<name>A0A4U2YCM5_9BACL</name>
<evidence type="ECO:0000313" key="2">
    <source>
        <dbReference type="Proteomes" id="UP000307841"/>
    </source>
</evidence>
<organism evidence="1 2">
    <name type="scientific">Brevibacillus antibioticus</name>
    <dbReference type="NCBI Taxonomy" id="2570228"/>
    <lineage>
        <taxon>Bacteria</taxon>
        <taxon>Bacillati</taxon>
        <taxon>Bacillota</taxon>
        <taxon>Bacilli</taxon>
        <taxon>Bacillales</taxon>
        <taxon>Paenibacillaceae</taxon>
        <taxon>Brevibacillus</taxon>
    </lineage>
</organism>
<dbReference type="InterPro" id="IPR025906">
    <property type="entry name" value="YjfB_motility"/>
</dbReference>
<protein>
    <submittedName>
        <fullName evidence="1">Putative motility protein</fullName>
    </submittedName>
</protein>
<dbReference type="EMBL" id="SZNK01000001">
    <property type="protein sequence ID" value="TKI58596.1"/>
    <property type="molecule type" value="Genomic_DNA"/>
</dbReference>
<proteinExistence type="predicted"/>
<gene>
    <name evidence="1" type="ORF">E8L90_26125</name>
</gene>
<keyword evidence="2" id="KW-1185">Reference proteome</keyword>
<dbReference type="RefSeq" id="WP_137032090.1">
    <property type="nucleotide sequence ID" value="NZ_SZNK01000001.1"/>
</dbReference>
<sequence>MNAVQLKQAITISLTKQVQETAQAQASIMLEGLAKVQNNIQAAQASHPSLGKTIDIRA</sequence>
<evidence type="ECO:0000313" key="1">
    <source>
        <dbReference type="EMBL" id="TKI58596.1"/>
    </source>
</evidence>
<dbReference type="Proteomes" id="UP000307841">
    <property type="component" value="Unassembled WGS sequence"/>
</dbReference>
<accession>A0A4U2YCM5</accession>
<dbReference type="AlphaFoldDB" id="A0A4U2YCM5"/>